<dbReference type="RefSeq" id="WP_002723694.1">
    <property type="nucleotide sequence ID" value="NZ_BJXO01000007.1"/>
</dbReference>
<comment type="caution">
    <text evidence="6">The sequence shown here is derived from an EMBL/GenBank/DDBJ whole genome shotgun (WGS) entry which is preliminary data.</text>
</comment>
<evidence type="ECO:0000313" key="6">
    <source>
        <dbReference type="EMBL" id="RHZ98588.1"/>
    </source>
</evidence>
<reference evidence="6 7" key="1">
    <citation type="submission" date="2018-08" db="EMBL/GenBank/DDBJ databases">
        <title>Draft genome sequence of Rhodobacter sphaeroides FY.</title>
        <authorList>
            <person name="Rayyan A."/>
            <person name="Meyer T.E."/>
            <person name="Kyndt J.A."/>
        </authorList>
    </citation>
    <scope>NUCLEOTIDE SEQUENCE [LARGE SCALE GENOMIC DNA]</scope>
    <source>
        <strain evidence="6 7">FY</strain>
    </source>
</reference>
<dbReference type="Gene3D" id="3.40.190.10">
    <property type="entry name" value="Periplasmic binding protein-like II"/>
    <property type="match status" value="2"/>
</dbReference>
<gene>
    <name evidence="6" type="ORF">D1114_00410</name>
</gene>
<dbReference type="Gene3D" id="1.10.10.10">
    <property type="entry name" value="Winged helix-like DNA-binding domain superfamily/Winged helix DNA-binding domain"/>
    <property type="match status" value="1"/>
</dbReference>
<dbReference type="SUPFAM" id="SSF46785">
    <property type="entry name" value="Winged helix' DNA-binding domain"/>
    <property type="match status" value="1"/>
</dbReference>
<dbReference type="InterPro" id="IPR005119">
    <property type="entry name" value="LysR_subst-bd"/>
</dbReference>
<dbReference type="InterPro" id="IPR050950">
    <property type="entry name" value="HTH-type_LysR_regulators"/>
</dbReference>
<dbReference type="AlphaFoldDB" id="A0AAX1URD5"/>
<dbReference type="GO" id="GO:0005829">
    <property type="term" value="C:cytosol"/>
    <property type="evidence" value="ECO:0007669"/>
    <property type="project" value="TreeGrafter"/>
</dbReference>
<keyword evidence="2" id="KW-0805">Transcription regulation</keyword>
<name>A0AAX1URD5_CERSP</name>
<accession>A0AAX1URD5</accession>
<keyword evidence="3" id="KW-0238">DNA-binding</keyword>
<dbReference type="PROSITE" id="PS50931">
    <property type="entry name" value="HTH_LYSR"/>
    <property type="match status" value="1"/>
</dbReference>
<dbReference type="GO" id="GO:0003677">
    <property type="term" value="F:DNA binding"/>
    <property type="evidence" value="ECO:0007669"/>
    <property type="project" value="UniProtKB-KW"/>
</dbReference>
<dbReference type="PANTHER" id="PTHR30419">
    <property type="entry name" value="HTH-TYPE TRANSCRIPTIONAL REGULATOR YBHD"/>
    <property type="match status" value="1"/>
</dbReference>
<dbReference type="Pfam" id="PF00126">
    <property type="entry name" value="HTH_1"/>
    <property type="match status" value="1"/>
</dbReference>
<dbReference type="InterPro" id="IPR036390">
    <property type="entry name" value="WH_DNA-bd_sf"/>
</dbReference>
<dbReference type="GO" id="GO:0003700">
    <property type="term" value="F:DNA-binding transcription factor activity"/>
    <property type="evidence" value="ECO:0007669"/>
    <property type="project" value="InterPro"/>
</dbReference>
<comment type="similarity">
    <text evidence="1">Belongs to the LysR transcriptional regulatory family.</text>
</comment>
<proteinExistence type="inferred from homology"/>
<dbReference type="FunFam" id="1.10.10.10:FF:000001">
    <property type="entry name" value="LysR family transcriptional regulator"/>
    <property type="match status" value="1"/>
</dbReference>
<evidence type="ECO:0000256" key="3">
    <source>
        <dbReference type="ARBA" id="ARBA00023125"/>
    </source>
</evidence>
<dbReference type="Proteomes" id="UP000266305">
    <property type="component" value="Unassembled WGS sequence"/>
</dbReference>
<evidence type="ECO:0000313" key="7">
    <source>
        <dbReference type="Proteomes" id="UP000266305"/>
    </source>
</evidence>
<dbReference type="PRINTS" id="PR00039">
    <property type="entry name" value="HTHLYSR"/>
</dbReference>
<organism evidence="6 7">
    <name type="scientific">Cereibacter sphaeroides</name>
    <name type="common">Rhodobacter sphaeroides</name>
    <dbReference type="NCBI Taxonomy" id="1063"/>
    <lineage>
        <taxon>Bacteria</taxon>
        <taxon>Pseudomonadati</taxon>
        <taxon>Pseudomonadota</taxon>
        <taxon>Alphaproteobacteria</taxon>
        <taxon>Rhodobacterales</taxon>
        <taxon>Paracoccaceae</taxon>
        <taxon>Cereibacter</taxon>
    </lineage>
</organism>
<protein>
    <submittedName>
        <fullName evidence="6">LysR family transcriptional regulator</fullName>
    </submittedName>
</protein>
<evidence type="ECO:0000259" key="5">
    <source>
        <dbReference type="PROSITE" id="PS50931"/>
    </source>
</evidence>
<keyword evidence="4" id="KW-0804">Transcription</keyword>
<evidence type="ECO:0000256" key="2">
    <source>
        <dbReference type="ARBA" id="ARBA00023015"/>
    </source>
</evidence>
<dbReference type="EMBL" id="QWGP01000001">
    <property type="protein sequence ID" value="RHZ98588.1"/>
    <property type="molecule type" value="Genomic_DNA"/>
</dbReference>
<dbReference type="SUPFAM" id="SSF53850">
    <property type="entry name" value="Periplasmic binding protein-like II"/>
    <property type="match status" value="1"/>
</dbReference>
<dbReference type="InterPro" id="IPR036388">
    <property type="entry name" value="WH-like_DNA-bd_sf"/>
</dbReference>
<dbReference type="InterPro" id="IPR000847">
    <property type="entry name" value="LysR_HTH_N"/>
</dbReference>
<sequence length="298" mass="32401">MSIRMLRTLIAVSEHGTFSAAAESVFLTHAAVSQQMQKLEEDFGIRLFDRSRRSPELTPLGQAFVSRARDVVAAYDGLALAVTGEGSVEGTIRLGAVPTTLIGLIPVAVTLLKRDFPALSVTIVPGLTTNLLQQVERGSLDAAVLTRPHVVPRRMVWNHVADEPLELLASHDTASDDPLELLATQPFIRFSRQAVVGGLIEAWLQQRRIEVRESMELESLETISSMVLANLGVSIAPRPCVDHINPLPLKHIPLDAGGLRRQLGLSSRADNARPRVLRILHEKLVQAVGIGVLDPSSL</sequence>
<dbReference type="CDD" id="cd08427">
    <property type="entry name" value="PBP2_LTTR_like_2"/>
    <property type="match status" value="1"/>
</dbReference>
<evidence type="ECO:0000256" key="4">
    <source>
        <dbReference type="ARBA" id="ARBA00023163"/>
    </source>
</evidence>
<dbReference type="GeneID" id="67448668"/>
<dbReference type="Pfam" id="PF03466">
    <property type="entry name" value="LysR_substrate"/>
    <property type="match status" value="1"/>
</dbReference>
<evidence type="ECO:0000256" key="1">
    <source>
        <dbReference type="ARBA" id="ARBA00009437"/>
    </source>
</evidence>
<feature type="domain" description="HTH lysR-type" evidence="5">
    <location>
        <begin position="1"/>
        <end position="58"/>
    </location>
</feature>